<dbReference type="SUPFAM" id="SSF82649">
    <property type="entry name" value="SufE/NifU"/>
    <property type="match status" value="1"/>
</dbReference>
<evidence type="ECO:0000256" key="4">
    <source>
        <dbReference type="ARBA" id="ARBA00022598"/>
    </source>
</evidence>
<evidence type="ECO:0000256" key="6">
    <source>
        <dbReference type="ARBA" id="ARBA00022840"/>
    </source>
</evidence>
<comment type="caution">
    <text evidence="9">The sequence shown here is derived from an EMBL/GenBank/DDBJ whole genome shotgun (WGS) entry which is preliminary data.</text>
</comment>
<reference evidence="9" key="1">
    <citation type="submission" date="2020-10" db="EMBL/GenBank/DDBJ databases">
        <authorList>
            <person name="Hahn C.J."/>
            <person name="Laso-Perez R."/>
            <person name="Vulcano F."/>
            <person name="Vaziourakis K.-M."/>
            <person name="Stokke R."/>
            <person name="Steen I.H."/>
            <person name="Teske A."/>
            <person name="Boetius A."/>
            <person name="Liebeke M."/>
            <person name="Amann R."/>
            <person name="Knittel K."/>
        </authorList>
    </citation>
    <scope>NUCLEOTIDE SEQUENCE</scope>
    <source>
        <strain evidence="9">Gfbio:e3339647-f889-4370-9287-4fb5cb688e4c:AG392O15_GoMArc1</strain>
    </source>
</reference>
<evidence type="ECO:0000256" key="3">
    <source>
        <dbReference type="ARBA" id="ARBA00012367"/>
    </source>
</evidence>
<keyword evidence="5" id="KW-0547">Nucleotide-binding</keyword>
<evidence type="ECO:0000313" key="10">
    <source>
        <dbReference type="Proteomes" id="UP000610373"/>
    </source>
</evidence>
<comment type="pathway">
    <text evidence="2">Protein modification; protein lipoylation via exogenous pathway; protein N(6)-(lipoyl)lysine from lipoate: step 1/2.</text>
</comment>
<comment type="pathway">
    <text evidence="1">Protein modification; protein lipoylation via exogenous pathway; protein N(6)-(lipoyl)lysine from lipoate: step 2/2.</text>
</comment>
<dbReference type="EMBL" id="CAJHIO010000010">
    <property type="protein sequence ID" value="CAD6492137.1"/>
    <property type="molecule type" value="Genomic_DNA"/>
</dbReference>
<keyword evidence="4 9" id="KW-0436">Ligase</keyword>
<feature type="domain" description="Lipoate protein ligase C-terminal" evidence="8">
    <location>
        <begin position="20"/>
        <end position="91"/>
    </location>
</feature>
<sequence length="97" mass="10997">MEQKNGILSAEYKVKGGKLLRCTLRLDNDVISSIKITGDFFMYPEEKIESLEKILTDVEMSEEKVRRKINDFFNSNVQVVGAGSEDFVKLIMSVSSD</sequence>
<dbReference type="GO" id="GO:0009249">
    <property type="term" value="P:protein lipoylation"/>
    <property type="evidence" value="ECO:0007669"/>
    <property type="project" value="UniProtKB-ARBA"/>
</dbReference>
<proteinExistence type="predicted"/>
<evidence type="ECO:0000313" key="9">
    <source>
        <dbReference type="EMBL" id="CAD6492137.1"/>
    </source>
</evidence>
<protein>
    <recommendedName>
        <fullName evidence="3">lipoate--protein ligase</fullName>
        <ecNumber evidence="3">6.3.1.20</ecNumber>
    </recommendedName>
</protein>
<name>A0A811TC87_9EURY</name>
<evidence type="ECO:0000256" key="1">
    <source>
        <dbReference type="ARBA" id="ARBA00005085"/>
    </source>
</evidence>
<accession>A0A811TC87</accession>
<dbReference type="PANTHER" id="PTHR43679:SF2">
    <property type="entry name" value="OCTANOYL-[GCVH]:PROTEIN N-OCTANOYLTRANSFERASE"/>
    <property type="match status" value="1"/>
</dbReference>
<keyword evidence="6" id="KW-0067">ATP-binding</keyword>
<evidence type="ECO:0000256" key="2">
    <source>
        <dbReference type="ARBA" id="ARBA00005124"/>
    </source>
</evidence>
<dbReference type="InterPro" id="IPR050664">
    <property type="entry name" value="Octanoyltrans_LipM/LipL"/>
</dbReference>
<gene>
    <name evidence="9" type="primary">lplB_1</name>
    <name evidence="9" type="ORF">CHKLHMKO_00232</name>
</gene>
<dbReference type="EC" id="6.3.1.20" evidence="3"/>
<dbReference type="GO" id="GO:0016979">
    <property type="term" value="F:lipoate-protein ligase activity"/>
    <property type="evidence" value="ECO:0007669"/>
    <property type="project" value="UniProtKB-EC"/>
</dbReference>
<organism evidence="9 10">
    <name type="scientific">Candidatus Argoarchaeum ethanivorans</name>
    <dbReference type="NCBI Taxonomy" id="2608793"/>
    <lineage>
        <taxon>Archaea</taxon>
        <taxon>Methanobacteriati</taxon>
        <taxon>Methanobacteriota</taxon>
        <taxon>Stenosarchaea group</taxon>
        <taxon>Methanomicrobia</taxon>
        <taxon>Methanosarcinales</taxon>
        <taxon>Methanosarcinales incertae sedis</taxon>
        <taxon>GOM Arc I cluster</taxon>
        <taxon>Candidatus Argoarchaeum</taxon>
    </lineage>
</organism>
<dbReference type="InterPro" id="IPR019491">
    <property type="entry name" value="Lipoate_protein_ligase_C"/>
</dbReference>
<evidence type="ECO:0000256" key="5">
    <source>
        <dbReference type="ARBA" id="ARBA00022741"/>
    </source>
</evidence>
<evidence type="ECO:0000259" key="8">
    <source>
        <dbReference type="Pfam" id="PF10437"/>
    </source>
</evidence>
<dbReference type="GO" id="GO:0005524">
    <property type="term" value="F:ATP binding"/>
    <property type="evidence" value="ECO:0007669"/>
    <property type="project" value="UniProtKB-KW"/>
</dbReference>
<dbReference type="AlphaFoldDB" id="A0A811TC87"/>
<evidence type="ECO:0000256" key="7">
    <source>
        <dbReference type="ARBA" id="ARBA00048037"/>
    </source>
</evidence>
<dbReference type="Gene3D" id="3.30.390.50">
    <property type="entry name" value="CO dehydrogenase flavoprotein, C-terminal domain"/>
    <property type="match status" value="1"/>
</dbReference>
<dbReference type="PANTHER" id="PTHR43679">
    <property type="entry name" value="OCTANOYLTRANSFERASE LIPM-RELATED"/>
    <property type="match status" value="1"/>
</dbReference>
<comment type="catalytic activity">
    <reaction evidence="7">
        <text>L-lysyl-[lipoyl-carrier protein] + (R)-lipoate + ATP = N(6)-[(R)-lipoyl]-L-lysyl-[lipoyl-carrier protein] + AMP + diphosphate + H(+)</text>
        <dbReference type="Rhea" id="RHEA:49288"/>
        <dbReference type="Rhea" id="RHEA-COMP:10500"/>
        <dbReference type="Rhea" id="RHEA-COMP:10502"/>
        <dbReference type="ChEBI" id="CHEBI:15378"/>
        <dbReference type="ChEBI" id="CHEBI:29969"/>
        <dbReference type="ChEBI" id="CHEBI:30616"/>
        <dbReference type="ChEBI" id="CHEBI:33019"/>
        <dbReference type="ChEBI" id="CHEBI:83088"/>
        <dbReference type="ChEBI" id="CHEBI:83099"/>
        <dbReference type="ChEBI" id="CHEBI:456215"/>
        <dbReference type="EC" id="6.3.1.20"/>
    </reaction>
</comment>
<dbReference type="Proteomes" id="UP000610373">
    <property type="component" value="Unassembled WGS sequence"/>
</dbReference>
<dbReference type="Pfam" id="PF10437">
    <property type="entry name" value="Lip_prot_lig_C"/>
    <property type="match status" value="1"/>
</dbReference>
<dbReference type="UniPathway" id="UPA00537">
    <property type="reaction ID" value="UER00594"/>
</dbReference>